<dbReference type="PROSITE" id="PS51318">
    <property type="entry name" value="TAT"/>
    <property type="match status" value="1"/>
</dbReference>
<gene>
    <name evidence="2" type="ORF">KUF71_005675</name>
</gene>
<comment type="caution">
    <text evidence="2">The sequence shown here is derived from an EMBL/GenBank/DDBJ whole genome shotgun (WGS) entry which is preliminary data.</text>
</comment>
<dbReference type="EMBL" id="JAHWGI010000394">
    <property type="protein sequence ID" value="KAK3914987.1"/>
    <property type="molecule type" value="Genomic_DNA"/>
</dbReference>
<evidence type="ECO:0000313" key="2">
    <source>
        <dbReference type="EMBL" id="KAK3914987.1"/>
    </source>
</evidence>
<evidence type="ECO:0000256" key="1">
    <source>
        <dbReference type="SAM" id="MobiDB-lite"/>
    </source>
</evidence>
<proteinExistence type="predicted"/>
<protein>
    <submittedName>
        <fullName evidence="2">Obscurin</fullName>
    </submittedName>
</protein>
<accession>A0AAE1H552</accession>
<feature type="region of interest" description="Disordered" evidence="1">
    <location>
        <begin position="167"/>
        <end position="215"/>
    </location>
</feature>
<dbReference type="Proteomes" id="UP001219518">
    <property type="component" value="Unassembled WGS sequence"/>
</dbReference>
<dbReference type="InterPro" id="IPR006311">
    <property type="entry name" value="TAT_signal"/>
</dbReference>
<sequence>MGVPERRRLFHSPACAAAAVVAAVAAPTPAPAPAPATIRYLDAKPAAVENVLPVTLLVLMVVVEEVVSMSGTRSSSARSCAEAETPVTAVALPSTLWPARLLRPPTPPMPLSPMVMLLPRLLQPPPPLAVLRLTGASSEWQSPSADSPPWSPPSPLSLSALELSVSDSYGSTSRRTKPPADRETLQWAEGSTAGRGKRSSLYEPEARSCGILSPC</sequence>
<evidence type="ECO:0000313" key="3">
    <source>
        <dbReference type="Proteomes" id="UP001219518"/>
    </source>
</evidence>
<reference evidence="2" key="1">
    <citation type="submission" date="2021-07" db="EMBL/GenBank/DDBJ databases">
        <authorList>
            <person name="Catto M.A."/>
            <person name="Jacobson A."/>
            <person name="Kennedy G."/>
            <person name="Labadie P."/>
            <person name="Hunt B.G."/>
            <person name="Srinivasan R."/>
        </authorList>
    </citation>
    <scope>NUCLEOTIDE SEQUENCE</scope>
    <source>
        <strain evidence="2">PL_HMW_Pooled</strain>
        <tissue evidence="2">Head</tissue>
    </source>
</reference>
<keyword evidence="3" id="KW-1185">Reference proteome</keyword>
<reference evidence="2" key="2">
    <citation type="journal article" date="2023" name="BMC Genomics">
        <title>Pest status, molecular evolution, and epigenetic factors derived from the genome assembly of Frankliniella fusca, a thysanopteran phytovirus vector.</title>
        <authorList>
            <person name="Catto M.A."/>
            <person name="Labadie P.E."/>
            <person name="Jacobson A.L."/>
            <person name="Kennedy G.G."/>
            <person name="Srinivasan R."/>
            <person name="Hunt B.G."/>
        </authorList>
    </citation>
    <scope>NUCLEOTIDE SEQUENCE</scope>
    <source>
        <strain evidence="2">PL_HMW_Pooled</strain>
    </source>
</reference>
<dbReference type="AlphaFoldDB" id="A0AAE1H552"/>
<name>A0AAE1H552_9NEOP</name>
<organism evidence="2 3">
    <name type="scientific">Frankliniella fusca</name>
    <dbReference type="NCBI Taxonomy" id="407009"/>
    <lineage>
        <taxon>Eukaryota</taxon>
        <taxon>Metazoa</taxon>
        <taxon>Ecdysozoa</taxon>
        <taxon>Arthropoda</taxon>
        <taxon>Hexapoda</taxon>
        <taxon>Insecta</taxon>
        <taxon>Pterygota</taxon>
        <taxon>Neoptera</taxon>
        <taxon>Paraneoptera</taxon>
        <taxon>Thysanoptera</taxon>
        <taxon>Terebrantia</taxon>
        <taxon>Thripoidea</taxon>
        <taxon>Thripidae</taxon>
        <taxon>Frankliniella</taxon>
    </lineage>
</organism>